<dbReference type="Pfam" id="PF00114">
    <property type="entry name" value="Pilin"/>
    <property type="match status" value="1"/>
</dbReference>
<keyword evidence="7 12" id="KW-0378">Hydrolase</keyword>
<dbReference type="GO" id="GO:0005886">
    <property type="term" value="C:plasma membrane"/>
    <property type="evidence" value="ECO:0007669"/>
    <property type="project" value="UniProtKB-SubCell"/>
</dbReference>
<evidence type="ECO:0000259" key="14">
    <source>
        <dbReference type="Pfam" id="PF01435"/>
    </source>
</evidence>
<dbReference type="GO" id="GO:0007155">
    <property type="term" value="P:cell adhesion"/>
    <property type="evidence" value="ECO:0007669"/>
    <property type="project" value="InterPro"/>
</dbReference>
<dbReference type="GO" id="GO:0046872">
    <property type="term" value="F:metal ion binding"/>
    <property type="evidence" value="ECO:0007669"/>
    <property type="project" value="UniProtKB-KW"/>
</dbReference>
<evidence type="ECO:0000313" key="15">
    <source>
        <dbReference type="EMBL" id="TCP05375.1"/>
    </source>
</evidence>
<dbReference type="SUPFAM" id="SSF54523">
    <property type="entry name" value="Pili subunits"/>
    <property type="match status" value="1"/>
</dbReference>
<dbReference type="InterPro" id="IPR001082">
    <property type="entry name" value="Pilin"/>
</dbReference>
<evidence type="ECO:0000256" key="9">
    <source>
        <dbReference type="ARBA" id="ARBA00022989"/>
    </source>
</evidence>
<feature type="transmembrane region" description="Helical" evidence="13">
    <location>
        <begin position="277"/>
        <end position="298"/>
    </location>
</feature>
<proteinExistence type="inferred from homology"/>
<dbReference type="AlphaFoldDB" id="A0A4R2MJ92"/>
<comment type="subcellular location">
    <subcellularLocation>
        <location evidence="1">Cell membrane</location>
        <topology evidence="1">Multi-pass membrane protein</topology>
    </subcellularLocation>
</comment>
<dbReference type="GO" id="GO:0004222">
    <property type="term" value="F:metalloendopeptidase activity"/>
    <property type="evidence" value="ECO:0007669"/>
    <property type="project" value="InterPro"/>
</dbReference>
<evidence type="ECO:0000313" key="16">
    <source>
        <dbReference type="Proteomes" id="UP000295106"/>
    </source>
</evidence>
<evidence type="ECO:0000256" key="6">
    <source>
        <dbReference type="ARBA" id="ARBA00022723"/>
    </source>
</evidence>
<evidence type="ECO:0000256" key="7">
    <source>
        <dbReference type="ARBA" id="ARBA00022801"/>
    </source>
</evidence>
<feature type="domain" description="Peptidase M48" evidence="14">
    <location>
        <begin position="75"/>
        <end position="153"/>
    </location>
</feature>
<dbReference type="Gene3D" id="3.30.2010.10">
    <property type="entry name" value="Metalloproteases ('zincins'), catalytic domain"/>
    <property type="match status" value="1"/>
</dbReference>
<comment type="caution">
    <text evidence="15">The sequence shown here is derived from an EMBL/GenBank/DDBJ whole genome shotgun (WGS) entry which is preliminary data.</text>
</comment>
<comment type="cofactor">
    <cofactor evidence="12">
        <name>Zn(2+)</name>
        <dbReference type="ChEBI" id="CHEBI:29105"/>
    </cofactor>
    <text evidence="12">Binds 1 zinc ion per subunit.</text>
</comment>
<dbReference type="Gene3D" id="3.30.700.10">
    <property type="entry name" value="Glycoprotein, Type 4 Pilin"/>
    <property type="match status" value="1"/>
</dbReference>
<dbReference type="PANTHER" id="PTHR43221:SF1">
    <property type="entry name" value="PROTEASE HTPX"/>
    <property type="match status" value="1"/>
</dbReference>
<dbReference type="Pfam" id="PF01435">
    <property type="entry name" value="Peptidase_M48"/>
    <property type="match status" value="1"/>
</dbReference>
<protein>
    <submittedName>
        <fullName evidence="15">Zn-dependent protease with chaperone function</fullName>
    </submittedName>
</protein>
<organism evidence="15 16">
    <name type="scientific">Rubrivivax gelatinosus</name>
    <name type="common">Rhodocyclus gelatinosus</name>
    <name type="synonym">Rhodopseudomonas gelatinosa</name>
    <dbReference type="NCBI Taxonomy" id="28068"/>
    <lineage>
        <taxon>Bacteria</taxon>
        <taxon>Pseudomonadati</taxon>
        <taxon>Pseudomonadota</taxon>
        <taxon>Betaproteobacteria</taxon>
        <taxon>Burkholderiales</taxon>
        <taxon>Sphaerotilaceae</taxon>
        <taxon>Rubrivivax</taxon>
    </lineage>
</organism>
<accession>A0A4R2MJ92</accession>
<evidence type="ECO:0000256" key="4">
    <source>
        <dbReference type="ARBA" id="ARBA00022670"/>
    </source>
</evidence>
<dbReference type="InterPro" id="IPR001915">
    <property type="entry name" value="Peptidase_M48"/>
</dbReference>
<keyword evidence="11 13" id="KW-0472">Membrane</keyword>
<dbReference type="Proteomes" id="UP000295106">
    <property type="component" value="Unassembled WGS sequence"/>
</dbReference>
<dbReference type="GO" id="GO:0009289">
    <property type="term" value="C:pilus"/>
    <property type="evidence" value="ECO:0007669"/>
    <property type="project" value="InterPro"/>
</dbReference>
<keyword evidence="5 13" id="KW-0812">Transmembrane</keyword>
<dbReference type="InterPro" id="IPR045584">
    <property type="entry name" value="Pilin-like"/>
</dbReference>
<dbReference type="GO" id="GO:0006508">
    <property type="term" value="P:proteolysis"/>
    <property type="evidence" value="ECO:0007669"/>
    <property type="project" value="UniProtKB-KW"/>
</dbReference>
<keyword evidence="3" id="KW-1003">Cell membrane</keyword>
<evidence type="ECO:0000256" key="10">
    <source>
        <dbReference type="ARBA" id="ARBA00023049"/>
    </source>
</evidence>
<evidence type="ECO:0000256" key="11">
    <source>
        <dbReference type="ARBA" id="ARBA00023136"/>
    </source>
</evidence>
<dbReference type="EMBL" id="SLXD01000001">
    <property type="protein sequence ID" value="TCP05375.1"/>
    <property type="molecule type" value="Genomic_DNA"/>
</dbReference>
<evidence type="ECO:0000256" key="13">
    <source>
        <dbReference type="SAM" id="Phobius"/>
    </source>
</evidence>
<dbReference type="InterPro" id="IPR050083">
    <property type="entry name" value="HtpX_protease"/>
</dbReference>
<evidence type="ECO:0000256" key="8">
    <source>
        <dbReference type="ARBA" id="ARBA00022833"/>
    </source>
</evidence>
<evidence type="ECO:0000256" key="12">
    <source>
        <dbReference type="RuleBase" id="RU003983"/>
    </source>
</evidence>
<gene>
    <name evidence="15" type="ORF">EV684_101247</name>
</gene>
<keyword evidence="10 12" id="KW-0482">Metalloprotease</keyword>
<keyword evidence="6" id="KW-0479">Metal-binding</keyword>
<dbReference type="PANTHER" id="PTHR43221">
    <property type="entry name" value="PROTEASE HTPX"/>
    <property type="match status" value="1"/>
</dbReference>
<sequence>MKREEWVNDLVHYNEKRLGRITLILGVIAWLVLLVGTFGGLLIALLVAFVFYVVAHSALIAYIRGNGVELSEDQFPDLYAQYVECCTRLRIAKPPKAYVLNGSGSINAFATRFLGHEFVVLYTDTVDAMAEHPDGVKFYIGHELGHIRMKHLQGHLLRWPVLWLPLLGAAYSRSRESTCDRHGLACSSSRLAAAQSLLALAAGPARWKTVDVAAYQRHQLPDAGGFWASFHELTAAYPWLTKRVARVMKNDAAMPRRKPLAYLLAAFVPYAGPQGGLFGALIMVYIVGVLAAVGIPAYQSYKDKASVAAALAEAQPVEAALAEHYERTGNVPDSLAAVGQSERLHDGSTLSLNAENMVVTVDLPQGELVLVPSADEQRRVTWTCTNGASLKPALLPASCRASPAS</sequence>
<keyword evidence="8 12" id="KW-0862">Zinc</keyword>
<evidence type="ECO:0000256" key="1">
    <source>
        <dbReference type="ARBA" id="ARBA00004651"/>
    </source>
</evidence>
<keyword evidence="4 12" id="KW-0645">Protease</keyword>
<name>A0A4R2MJ92_RUBGE</name>
<comment type="similarity">
    <text evidence="2">Belongs to the N-Me-Phe pilin family.</text>
</comment>
<keyword evidence="9 13" id="KW-1133">Transmembrane helix</keyword>
<evidence type="ECO:0000256" key="2">
    <source>
        <dbReference type="ARBA" id="ARBA00005233"/>
    </source>
</evidence>
<reference evidence="15 16" key="1">
    <citation type="submission" date="2019-03" db="EMBL/GenBank/DDBJ databases">
        <title>Genomic Encyclopedia of Type Strains, Phase IV (KMG-IV): sequencing the most valuable type-strain genomes for metagenomic binning, comparative biology and taxonomic classification.</title>
        <authorList>
            <person name="Goeker M."/>
        </authorList>
    </citation>
    <scope>NUCLEOTIDE SEQUENCE [LARGE SCALE GENOMIC DNA]</scope>
    <source>
        <strain evidence="15 16">DSM 1709</strain>
    </source>
</reference>
<comment type="similarity">
    <text evidence="12">Belongs to the peptidase M48 family.</text>
</comment>
<dbReference type="CDD" id="cd07325">
    <property type="entry name" value="M48_Ste24p_like"/>
    <property type="match status" value="1"/>
</dbReference>
<evidence type="ECO:0000256" key="5">
    <source>
        <dbReference type="ARBA" id="ARBA00022692"/>
    </source>
</evidence>
<evidence type="ECO:0000256" key="3">
    <source>
        <dbReference type="ARBA" id="ARBA00022475"/>
    </source>
</evidence>
<feature type="transmembrane region" description="Helical" evidence="13">
    <location>
        <begin position="21"/>
        <end position="54"/>
    </location>
</feature>